<dbReference type="AlphaFoldDB" id="A0A8T0U1Y0"/>
<dbReference type="EMBL" id="CM029043">
    <property type="protein sequence ID" value="KAG2614209.1"/>
    <property type="molecule type" value="Genomic_DNA"/>
</dbReference>
<evidence type="ECO:0000313" key="1">
    <source>
        <dbReference type="EMBL" id="KAG2614209.1"/>
    </source>
</evidence>
<organism evidence="1 2">
    <name type="scientific">Panicum virgatum</name>
    <name type="common">Blackwell switchgrass</name>
    <dbReference type="NCBI Taxonomy" id="38727"/>
    <lineage>
        <taxon>Eukaryota</taxon>
        <taxon>Viridiplantae</taxon>
        <taxon>Streptophyta</taxon>
        <taxon>Embryophyta</taxon>
        <taxon>Tracheophyta</taxon>
        <taxon>Spermatophyta</taxon>
        <taxon>Magnoliopsida</taxon>
        <taxon>Liliopsida</taxon>
        <taxon>Poales</taxon>
        <taxon>Poaceae</taxon>
        <taxon>PACMAD clade</taxon>
        <taxon>Panicoideae</taxon>
        <taxon>Panicodae</taxon>
        <taxon>Paniceae</taxon>
        <taxon>Panicinae</taxon>
        <taxon>Panicum</taxon>
        <taxon>Panicum sect. Hiantes</taxon>
    </lineage>
</organism>
<comment type="caution">
    <text evidence="1">The sequence shown here is derived from an EMBL/GenBank/DDBJ whole genome shotgun (WGS) entry which is preliminary data.</text>
</comment>
<gene>
    <name evidence="1" type="ORF">PVAP13_4KG375703</name>
</gene>
<accession>A0A8T0U1Y0</accession>
<reference evidence="1" key="1">
    <citation type="submission" date="2020-05" db="EMBL/GenBank/DDBJ databases">
        <title>WGS assembly of Panicum virgatum.</title>
        <authorList>
            <person name="Lovell J.T."/>
            <person name="Jenkins J."/>
            <person name="Shu S."/>
            <person name="Juenger T.E."/>
            <person name="Schmutz J."/>
        </authorList>
    </citation>
    <scope>NUCLEOTIDE SEQUENCE</scope>
    <source>
        <strain evidence="1">AP13</strain>
    </source>
</reference>
<dbReference type="Proteomes" id="UP000823388">
    <property type="component" value="Chromosome 4K"/>
</dbReference>
<name>A0A8T0U1Y0_PANVG</name>
<protein>
    <submittedName>
        <fullName evidence="1">Uncharacterized protein</fullName>
    </submittedName>
</protein>
<evidence type="ECO:0000313" key="2">
    <source>
        <dbReference type="Proteomes" id="UP000823388"/>
    </source>
</evidence>
<keyword evidence="2" id="KW-1185">Reference proteome</keyword>
<proteinExistence type="predicted"/>
<sequence length="102" mass="11620">MKKKKKKKRNLIGLLFTKLAVRPKSDLVCWAKKLQKHVPASLMLCYISVSESTMSSVSYRHCHMHASIPQIEPISCAQSCVRNHGELVSFLFKIVVTCYIVQ</sequence>